<proteinExistence type="predicted"/>
<accession>A0A0A9ATJ2</accession>
<dbReference type="EMBL" id="GBRH01245665">
    <property type="protein sequence ID" value="JAD52230.1"/>
    <property type="molecule type" value="Transcribed_RNA"/>
</dbReference>
<protein>
    <submittedName>
        <fullName evidence="1">Uncharacterized protein</fullName>
    </submittedName>
</protein>
<reference evidence="1" key="1">
    <citation type="submission" date="2014-09" db="EMBL/GenBank/DDBJ databases">
        <authorList>
            <person name="Magalhaes I.L.F."/>
            <person name="Oliveira U."/>
            <person name="Santos F.R."/>
            <person name="Vidigal T.H.D.A."/>
            <person name="Brescovit A.D."/>
            <person name="Santos A.J."/>
        </authorList>
    </citation>
    <scope>NUCLEOTIDE SEQUENCE</scope>
    <source>
        <tissue evidence="1">Shoot tissue taken approximately 20 cm above the soil surface</tissue>
    </source>
</reference>
<name>A0A0A9ATJ2_ARUDO</name>
<dbReference type="AlphaFoldDB" id="A0A0A9ATJ2"/>
<evidence type="ECO:0000313" key="1">
    <source>
        <dbReference type="EMBL" id="JAD52230.1"/>
    </source>
</evidence>
<sequence length="34" mass="3917">MLLILLKLYYSRSLNAHRVNSKSTATVLQCPRLL</sequence>
<organism evidence="1">
    <name type="scientific">Arundo donax</name>
    <name type="common">Giant reed</name>
    <name type="synonym">Donax arundinaceus</name>
    <dbReference type="NCBI Taxonomy" id="35708"/>
    <lineage>
        <taxon>Eukaryota</taxon>
        <taxon>Viridiplantae</taxon>
        <taxon>Streptophyta</taxon>
        <taxon>Embryophyta</taxon>
        <taxon>Tracheophyta</taxon>
        <taxon>Spermatophyta</taxon>
        <taxon>Magnoliopsida</taxon>
        <taxon>Liliopsida</taxon>
        <taxon>Poales</taxon>
        <taxon>Poaceae</taxon>
        <taxon>PACMAD clade</taxon>
        <taxon>Arundinoideae</taxon>
        <taxon>Arundineae</taxon>
        <taxon>Arundo</taxon>
    </lineage>
</organism>
<reference evidence="1" key="2">
    <citation type="journal article" date="2015" name="Data Brief">
        <title>Shoot transcriptome of the giant reed, Arundo donax.</title>
        <authorList>
            <person name="Barrero R.A."/>
            <person name="Guerrero F.D."/>
            <person name="Moolhuijzen P."/>
            <person name="Goolsby J.A."/>
            <person name="Tidwell J."/>
            <person name="Bellgard S.E."/>
            <person name="Bellgard M.I."/>
        </authorList>
    </citation>
    <scope>NUCLEOTIDE SEQUENCE</scope>
    <source>
        <tissue evidence="1">Shoot tissue taken approximately 20 cm above the soil surface</tissue>
    </source>
</reference>